<dbReference type="VEuPathDB" id="PlasmoDB:PmUG01_12036500"/>
<dbReference type="EMBL" id="LT594500">
    <property type="protein sequence ID" value="SBT80131.1"/>
    <property type="molecule type" value="Genomic_DNA"/>
</dbReference>
<gene>
    <name evidence="2" type="primary">PmlGA01_120029700</name>
    <name evidence="2" type="ORF">PMLGA01_120029700</name>
</gene>
<reference evidence="2 3" key="1">
    <citation type="submission" date="2016-06" db="EMBL/GenBank/DDBJ databases">
        <authorList>
            <consortium name="Pathogen Informatics"/>
        </authorList>
    </citation>
    <scope>NUCLEOTIDE SEQUENCE [LARGE SCALE GENOMIC DNA]</scope>
    <source>
        <strain evidence="2">PmlGA01</strain>
    </source>
</reference>
<proteinExistence type="predicted"/>
<organism evidence="2 3">
    <name type="scientific">Plasmodium malariae</name>
    <dbReference type="NCBI Taxonomy" id="5858"/>
    <lineage>
        <taxon>Eukaryota</taxon>
        <taxon>Sar</taxon>
        <taxon>Alveolata</taxon>
        <taxon>Apicomplexa</taxon>
        <taxon>Aconoidasida</taxon>
        <taxon>Haemosporida</taxon>
        <taxon>Plasmodiidae</taxon>
        <taxon>Plasmodium</taxon>
        <taxon>Plasmodium (Plasmodium)</taxon>
    </lineage>
</organism>
<feature type="region of interest" description="Disordered" evidence="1">
    <location>
        <begin position="525"/>
        <end position="564"/>
    </location>
</feature>
<feature type="compositionally biased region" description="Low complexity" evidence="1">
    <location>
        <begin position="551"/>
        <end position="564"/>
    </location>
</feature>
<protein>
    <submittedName>
        <fullName evidence="2">Uncharacterized protein</fullName>
    </submittedName>
</protein>
<dbReference type="Proteomes" id="UP000219799">
    <property type="component" value="Chromosome 12"/>
</dbReference>
<dbReference type="AlphaFoldDB" id="A0A1C3L0S3"/>
<evidence type="ECO:0000313" key="3">
    <source>
        <dbReference type="Proteomes" id="UP000219799"/>
    </source>
</evidence>
<feature type="compositionally biased region" description="Basic and acidic residues" evidence="1">
    <location>
        <begin position="539"/>
        <end position="550"/>
    </location>
</feature>
<accession>A0A1C3L0S3</accession>
<evidence type="ECO:0000313" key="2">
    <source>
        <dbReference type="EMBL" id="SBT80131.1"/>
    </source>
</evidence>
<sequence length="577" mass="67434">MTVNTSLYRNNLDNKYNCNNTAFDYIKNKDNTIKFFASPKKIKKKNSIKKSINNSDCFYFLNSSMINSDNIYNNNNFNRFDSKGSMDCNNSASIYNKSIFIADNVRNKEEVDSKKKMFISSTKGKNFDKISQNFCGDLEYNESKYNKDNIYEFKSSTSAYNINKKNNSNDFSNNRNNCNDGSTLDYVTRNNDNNITGNNYNNNNTFNMIIPSDTTEQFHMNKNKNKYAHNSNAKMDIFSNIKMDETLFYKSNENDSTRNNASGSSNNPYGDNSNNIKDHKDHRINIKNNNNNSSDTAKEFFGKNNFIDINFYDRGQMKFVSKDFNNLQSGEFCRNEFENNRNFQTMLTKPNFSEQNQDKEIYNMEELKEKYINVCKEQRKDGDNNNYHFFECSYEKYNDNNYGNDNNNSKMMVEYVHHNKNVEGYTQKENKKKKKNENITYEFEKNNEIMMKNMGGLIPDHNILKLTQKNIDRKNVLEEKGKSNTSLYSKKKDTDVSLSTFNSKRLSNSNISVNENRKIRRYTKKMCQEDDNISFQQSEKSKGKNNKESVETPSSQTSETSMSSAFKMATSVFKKLF</sequence>
<feature type="compositionally biased region" description="Polar residues" evidence="1">
    <location>
        <begin position="257"/>
        <end position="275"/>
    </location>
</feature>
<evidence type="ECO:0000256" key="1">
    <source>
        <dbReference type="SAM" id="MobiDB-lite"/>
    </source>
</evidence>
<name>A0A1C3L0S3_PLAMA</name>
<feature type="region of interest" description="Disordered" evidence="1">
    <location>
        <begin position="252"/>
        <end position="279"/>
    </location>
</feature>